<reference evidence="4 5" key="1">
    <citation type="submission" date="2018-09" db="EMBL/GenBank/DDBJ databases">
        <title>Alcanivorax profundi sp. nov., isolated from 1000 m-depth seawater of the Mariana Trench.</title>
        <authorList>
            <person name="Liu J."/>
        </authorList>
    </citation>
    <scope>NUCLEOTIDE SEQUENCE [LARGE SCALE GENOMIC DNA]</scope>
    <source>
        <strain evidence="4 5">MTEO17</strain>
    </source>
</reference>
<keyword evidence="1 2" id="KW-0238">DNA-binding</keyword>
<dbReference type="Proteomes" id="UP000283734">
    <property type="component" value="Unassembled WGS sequence"/>
</dbReference>
<dbReference type="InterPro" id="IPR050109">
    <property type="entry name" value="HTH-type_TetR-like_transc_reg"/>
</dbReference>
<dbReference type="OrthoDB" id="5816932at2"/>
<organism evidence="4 5">
    <name type="scientific">Alcanivorax profundi</name>
    <dbReference type="NCBI Taxonomy" id="2338368"/>
    <lineage>
        <taxon>Bacteria</taxon>
        <taxon>Pseudomonadati</taxon>
        <taxon>Pseudomonadota</taxon>
        <taxon>Gammaproteobacteria</taxon>
        <taxon>Oceanospirillales</taxon>
        <taxon>Alcanivoracaceae</taxon>
        <taxon>Alcanivorax</taxon>
    </lineage>
</organism>
<protein>
    <submittedName>
        <fullName evidence="4">TetR/AcrR family transcriptional regulator</fullName>
    </submittedName>
</protein>
<evidence type="ECO:0000256" key="2">
    <source>
        <dbReference type="PROSITE-ProRule" id="PRU00335"/>
    </source>
</evidence>
<dbReference type="Pfam" id="PF13972">
    <property type="entry name" value="TetR"/>
    <property type="match status" value="1"/>
</dbReference>
<dbReference type="Gene3D" id="1.10.357.10">
    <property type="entry name" value="Tetracycline Repressor, domain 2"/>
    <property type="match status" value="1"/>
</dbReference>
<keyword evidence="5" id="KW-1185">Reference proteome</keyword>
<proteinExistence type="predicted"/>
<comment type="caution">
    <text evidence="4">The sequence shown here is derived from an EMBL/GenBank/DDBJ whole genome shotgun (WGS) entry which is preliminary data.</text>
</comment>
<accession>A0A418XZX6</accession>
<dbReference type="RefSeq" id="WP_022985997.1">
    <property type="nucleotide sequence ID" value="NZ_CAXGPP010000003.1"/>
</dbReference>
<dbReference type="GO" id="GO:0000976">
    <property type="term" value="F:transcription cis-regulatory region binding"/>
    <property type="evidence" value="ECO:0007669"/>
    <property type="project" value="TreeGrafter"/>
</dbReference>
<dbReference type="SUPFAM" id="SSF46689">
    <property type="entry name" value="Homeodomain-like"/>
    <property type="match status" value="1"/>
</dbReference>
<dbReference type="PANTHER" id="PTHR30055:SF223">
    <property type="entry name" value="HTH-TYPE TRANSCRIPTIONAL REGULATOR UIDR"/>
    <property type="match status" value="1"/>
</dbReference>
<dbReference type="PRINTS" id="PR00455">
    <property type="entry name" value="HTHTETR"/>
</dbReference>
<sequence length="231" mass="26539">MTSTKDRILETSLALFNQQGERNVTTNHIAEALGISPGNLYYHFRNKGVIVAGLFDRYQQQLLQLLEAPQGPLSWRVKVYYFEGLLAAMWQYRFFHRDLSHFLQADPQLAASYHRFVQAVLVRGTVIYEELRSSGIIEVDDEQLQGLMVNTWIIMSTWAALVHGLRPDAASDEALDEGLMRHGIYQIICLEEPFLRGEARDHLQEMKDRYRSADSTMQLLMGFPMELAGEE</sequence>
<gene>
    <name evidence="4" type="ORF">D4A39_08860</name>
</gene>
<dbReference type="Pfam" id="PF00440">
    <property type="entry name" value="TetR_N"/>
    <property type="match status" value="1"/>
</dbReference>
<dbReference type="InterPro" id="IPR009057">
    <property type="entry name" value="Homeodomain-like_sf"/>
</dbReference>
<evidence type="ECO:0000313" key="4">
    <source>
        <dbReference type="EMBL" id="RJG18566.1"/>
    </source>
</evidence>
<dbReference type="InterPro" id="IPR025722">
    <property type="entry name" value="TetR"/>
</dbReference>
<dbReference type="GO" id="GO:0003700">
    <property type="term" value="F:DNA-binding transcription factor activity"/>
    <property type="evidence" value="ECO:0007669"/>
    <property type="project" value="TreeGrafter"/>
</dbReference>
<evidence type="ECO:0000256" key="1">
    <source>
        <dbReference type="ARBA" id="ARBA00023125"/>
    </source>
</evidence>
<evidence type="ECO:0000259" key="3">
    <source>
        <dbReference type="PROSITE" id="PS50977"/>
    </source>
</evidence>
<dbReference type="EMBL" id="QYYA01000002">
    <property type="protein sequence ID" value="RJG18566.1"/>
    <property type="molecule type" value="Genomic_DNA"/>
</dbReference>
<name>A0A418XZX6_9GAMM</name>
<dbReference type="PROSITE" id="PS50977">
    <property type="entry name" value="HTH_TETR_2"/>
    <property type="match status" value="1"/>
</dbReference>
<dbReference type="AlphaFoldDB" id="A0A418XZX6"/>
<feature type="domain" description="HTH tetR-type" evidence="3">
    <location>
        <begin position="2"/>
        <end position="62"/>
    </location>
</feature>
<dbReference type="InterPro" id="IPR001647">
    <property type="entry name" value="HTH_TetR"/>
</dbReference>
<feature type="DNA-binding region" description="H-T-H motif" evidence="2">
    <location>
        <begin position="25"/>
        <end position="44"/>
    </location>
</feature>
<dbReference type="PANTHER" id="PTHR30055">
    <property type="entry name" value="HTH-TYPE TRANSCRIPTIONAL REGULATOR RUTR"/>
    <property type="match status" value="1"/>
</dbReference>
<evidence type="ECO:0000313" key="5">
    <source>
        <dbReference type="Proteomes" id="UP000283734"/>
    </source>
</evidence>